<evidence type="ECO:0000259" key="2">
    <source>
        <dbReference type="SMART" id="SM00014"/>
    </source>
</evidence>
<gene>
    <name evidence="3" type="ORF">JBL43_06840</name>
</gene>
<sequence length="276" mass="30344">MKKIFLLLIILSSIYTYSQTDTTAYKKNRVWKALKYDGNVALKSMVNSFTQPMRWKGDDFLTVGGIIAGAGIMYLGDNEANSFFVNQGKDVPRFVKKIGFYGGKPQTFFLVSASVYGLGLITDNVKIRRTGVLIITSAATSGLIQSISKNVFGRARPSIGNHNEFKPFSKDAGFHSFPSGHAVLSFSMAHSIAKQFDNIWVKAGIYSVGSIVPISRLWANAHWFSDVGLGLVISIVTVDSIDNFMKKKGFYNYSKPKKISWSLKAGFGTIGVVGTF</sequence>
<reference evidence="3 4" key="1">
    <citation type="submission" date="2020-12" db="EMBL/GenBank/DDBJ databases">
        <title>Aureibaculum luteum sp. nov. and Aureibaculum flavum sp. nov., novel members of the family Flavobacteriaceae isolated from Antarctic intertidal sediments.</title>
        <authorList>
            <person name="He X."/>
            <person name="Zhang X."/>
        </authorList>
    </citation>
    <scope>NUCLEOTIDE SEQUENCE [LARGE SCALE GENOMIC DNA]</scope>
    <source>
        <strain evidence="3 4">A20</strain>
    </source>
</reference>
<dbReference type="PANTHER" id="PTHR14969">
    <property type="entry name" value="SPHINGOSINE-1-PHOSPHATE PHOSPHOHYDROLASE"/>
    <property type="match status" value="1"/>
</dbReference>
<feature type="chain" id="PRO_5046776899" evidence="1">
    <location>
        <begin position="19"/>
        <end position="276"/>
    </location>
</feature>
<comment type="caution">
    <text evidence="3">The sequence shown here is derived from an EMBL/GenBank/DDBJ whole genome shotgun (WGS) entry which is preliminary data.</text>
</comment>
<dbReference type="InterPro" id="IPR000326">
    <property type="entry name" value="PAP2/HPO"/>
</dbReference>
<feature type="signal peptide" evidence="1">
    <location>
        <begin position="1"/>
        <end position="18"/>
    </location>
</feature>
<protein>
    <submittedName>
        <fullName evidence="3">Phosphatase PAP2 family protein</fullName>
    </submittedName>
</protein>
<dbReference type="RefSeq" id="WP_198840714.1">
    <property type="nucleotide sequence ID" value="NZ_JAEHFJ010000003.1"/>
</dbReference>
<dbReference type="EMBL" id="JAEHFJ010000003">
    <property type="protein sequence ID" value="MBJ2173946.1"/>
    <property type="molecule type" value="Genomic_DNA"/>
</dbReference>
<evidence type="ECO:0000313" key="4">
    <source>
        <dbReference type="Proteomes" id="UP000623301"/>
    </source>
</evidence>
<dbReference type="SMART" id="SM00014">
    <property type="entry name" value="acidPPc"/>
    <property type="match status" value="1"/>
</dbReference>
<evidence type="ECO:0000256" key="1">
    <source>
        <dbReference type="SAM" id="SignalP"/>
    </source>
</evidence>
<dbReference type="Gene3D" id="1.20.144.10">
    <property type="entry name" value="Phosphatidic acid phosphatase type 2/haloperoxidase"/>
    <property type="match status" value="1"/>
</dbReference>
<dbReference type="Pfam" id="PF01569">
    <property type="entry name" value="PAP2"/>
    <property type="match status" value="1"/>
</dbReference>
<organism evidence="3 4">
    <name type="scientific">Aureibaculum flavum</name>
    <dbReference type="NCBI Taxonomy" id="2795986"/>
    <lineage>
        <taxon>Bacteria</taxon>
        <taxon>Pseudomonadati</taxon>
        <taxon>Bacteroidota</taxon>
        <taxon>Flavobacteriia</taxon>
        <taxon>Flavobacteriales</taxon>
        <taxon>Flavobacteriaceae</taxon>
        <taxon>Aureibaculum</taxon>
    </lineage>
</organism>
<proteinExistence type="predicted"/>
<dbReference type="PANTHER" id="PTHR14969:SF13">
    <property type="entry name" value="AT30094P"/>
    <property type="match status" value="1"/>
</dbReference>
<name>A0ABS0WPU3_9FLAO</name>
<keyword evidence="1" id="KW-0732">Signal</keyword>
<dbReference type="Proteomes" id="UP000623301">
    <property type="component" value="Unassembled WGS sequence"/>
</dbReference>
<evidence type="ECO:0000313" key="3">
    <source>
        <dbReference type="EMBL" id="MBJ2173946.1"/>
    </source>
</evidence>
<feature type="domain" description="Phosphatidic acid phosphatase type 2/haloperoxidase" evidence="2">
    <location>
        <begin position="132"/>
        <end position="242"/>
    </location>
</feature>
<dbReference type="SUPFAM" id="SSF48317">
    <property type="entry name" value="Acid phosphatase/Vanadium-dependent haloperoxidase"/>
    <property type="match status" value="1"/>
</dbReference>
<accession>A0ABS0WPU3</accession>
<keyword evidence="4" id="KW-1185">Reference proteome</keyword>
<dbReference type="InterPro" id="IPR036938">
    <property type="entry name" value="PAP2/HPO_sf"/>
</dbReference>